<gene>
    <name evidence="1" type="ORF">METZ01_LOCUS423108</name>
</gene>
<proteinExistence type="predicted"/>
<sequence>MIIVKLTAQIEVLPEGQAAFVQAMAMEQSRNLDGAIQIYNQI</sequence>
<dbReference type="EMBL" id="UINC01167638">
    <property type="protein sequence ID" value="SVD70254.1"/>
    <property type="molecule type" value="Genomic_DNA"/>
</dbReference>
<dbReference type="AlphaFoldDB" id="A0A382XHD7"/>
<name>A0A382XHD7_9ZZZZ</name>
<accession>A0A382XHD7</accession>
<feature type="non-terminal residue" evidence="1">
    <location>
        <position position="42"/>
    </location>
</feature>
<reference evidence="1" key="1">
    <citation type="submission" date="2018-05" db="EMBL/GenBank/DDBJ databases">
        <authorList>
            <person name="Lanie J.A."/>
            <person name="Ng W.-L."/>
            <person name="Kazmierczak K.M."/>
            <person name="Andrzejewski T.M."/>
            <person name="Davidsen T.M."/>
            <person name="Wayne K.J."/>
            <person name="Tettelin H."/>
            <person name="Glass J.I."/>
            <person name="Rusch D."/>
            <person name="Podicherti R."/>
            <person name="Tsui H.-C.T."/>
            <person name="Winkler M.E."/>
        </authorList>
    </citation>
    <scope>NUCLEOTIDE SEQUENCE</scope>
</reference>
<organism evidence="1">
    <name type="scientific">marine metagenome</name>
    <dbReference type="NCBI Taxonomy" id="408172"/>
    <lineage>
        <taxon>unclassified sequences</taxon>
        <taxon>metagenomes</taxon>
        <taxon>ecological metagenomes</taxon>
    </lineage>
</organism>
<protein>
    <submittedName>
        <fullName evidence="1">Uncharacterized protein</fullName>
    </submittedName>
</protein>
<evidence type="ECO:0000313" key="1">
    <source>
        <dbReference type="EMBL" id="SVD70254.1"/>
    </source>
</evidence>